<evidence type="ECO:0000256" key="1">
    <source>
        <dbReference type="SAM" id="MobiDB-lite"/>
    </source>
</evidence>
<dbReference type="SUPFAM" id="SSF88874">
    <property type="entry name" value="Receptor-binding domain of short tail fibre protein gp12"/>
    <property type="match status" value="1"/>
</dbReference>
<dbReference type="Gene3D" id="3.90.1340.10">
    <property type="entry name" value="Phage tail collar domain"/>
    <property type="match status" value="1"/>
</dbReference>
<sequence>MNSSLYNITTPVGTVIAFAGNIDSYKNIQNTTTPFVTSPIEAYGWMLCDGTALKAANYPELYAAIGKLYGSSGSGNDLCFNLPDLRGQFLRGIGTDTASIENRIAPPGGTKTGVGSIQKDALQTHQHTYTKPTGAPAPGESSEGTATVNTNAYTGVPTSENDPSSVRVSQYETRPVNTFINYLIKYTYSLSGLNDMHDFNNLVNL</sequence>
<dbReference type="InterPro" id="IPR037053">
    <property type="entry name" value="Phage_tail_collar_dom_sf"/>
</dbReference>
<name>A0ABP1FDI8_9FLAO</name>
<evidence type="ECO:0000313" key="4">
    <source>
        <dbReference type="Proteomes" id="UP001497602"/>
    </source>
</evidence>
<feature type="region of interest" description="Disordered" evidence="1">
    <location>
        <begin position="128"/>
        <end position="168"/>
    </location>
</feature>
<organism evidence="3 4">
    <name type="scientific">Tenacibaculum vairaonense</name>
    <dbReference type="NCBI Taxonomy" id="3137860"/>
    <lineage>
        <taxon>Bacteria</taxon>
        <taxon>Pseudomonadati</taxon>
        <taxon>Bacteroidota</taxon>
        <taxon>Flavobacteriia</taxon>
        <taxon>Flavobacteriales</taxon>
        <taxon>Flavobacteriaceae</taxon>
        <taxon>Tenacibaculum</taxon>
    </lineage>
</organism>
<evidence type="ECO:0000313" key="3">
    <source>
        <dbReference type="EMBL" id="CAL2107378.1"/>
    </source>
</evidence>
<dbReference type="InterPro" id="IPR011083">
    <property type="entry name" value="Phage_tail_collar_dom"/>
</dbReference>
<dbReference type="Pfam" id="PF07484">
    <property type="entry name" value="Collar"/>
    <property type="match status" value="1"/>
</dbReference>
<evidence type="ECO:0000259" key="2">
    <source>
        <dbReference type="Pfam" id="PF07484"/>
    </source>
</evidence>
<keyword evidence="4" id="KW-1185">Reference proteome</keyword>
<proteinExistence type="predicted"/>
<dbReference type="RefSeq" id="WP_348704617.1">
    <property type="nucleotide sequence ID" value="NZ_CAXIYA010000022.1"/>
</dbReference>
<comment type="caution">
    <text evidence="3">The sequence shown here is derived from an EMBL/GenBank/DDBJ whole genome shotgun (WGS) entry which is preliminary data.</text>
</comment>
<dbReference type="EMBL" id="CAXJRC010000033">
    <property type="protein sequence ID" value="CAL2107378.1"/>
    <property type="molecule type" value="Genomic_DNA"/>
</dbReference>
<gene>
    <name evidence="3" type="primary">rhiB</name>
    <name evidence="3" type="ORF">T190115A13A_30224</name>
</gene>
<dbReference type="Proteomes" id="UP001497602">
    <property type="component" value="Unassembled WGS sequence"/>
</dbReference>
<feature type="domain" description="Phage tail collar" evidence="2">
    <location>
        <begin position="36"/>
        <end position="90"/>
    </location>
</feature>
<feature type="compositionally biased region" description="Polar residues" evidence="1">
    <location>
        <begin position="142"/>
        <end position="168"/>
    </location>
</feature>
<protein>
    <submittedName>
        <fullName evidence="3">Protein RhiB</fullName>
    </submittedName>
</protein>
<reference evidence="3 4" key="1">
    <citation type="submission" date="2024-05" db="EMBL/GenBank/DDBJ databases">
        <authorList>
            <person name="Duchaud E."/>
        </authorList>
    </citation>
    <scope>NUCLEOTIDE SEQUENCE [LARGE SCALE GENOMIC DNA]</scope>
    <source>
        <strain evidence="3">Ena-SAMPLE-TAB-13-05-2024-13:56:06:370-140305</strain>
    </source>
</reference>
<accession>A0ABP1FDI8</accession>